<dbReference type="Proteomes" id="UP000249453">
    <property type="component" value="Unassembled WGS sequence"/>
</dbReference>
<comment type="caution">
    <text evidence="5">The sequence shown here is derived from an EMBL/GenBank/DDBJ whole genome shotgun (WGS) entry which is preliminary data.</text>
</comment>
<dbReference type="Pfam" id="PF00691">
    <property type="entry name" value="OmpA"/>
    <property type="match status" value="1"/>
</dbReference>
<feature type="compositionally biased region" description="Basic and acidic residues" evidence="2">
    <location>
        <begin position="65"/>
        <end position="199"/>
    </location>
</feature>
<dbReference type="OrthoDB" id="9792021at2"/>
<dbReference type="InterPro" id="IPR006665">
    <property type="entry name" value="OmpA-like"/>
</dbReference>
<dbReference type="InterPro" id="IPR050330">
    <property type="entry name" value="Bact_OuterMem_StrucFunc"/>
</dbReference>
<proteinExistence type="predicted"/>
<keyword evidence="6" id="KW-1185">Reference proteome</keyword>
<evidence type="ECO:0000256" key="2">
    <source>
        <dbReference type="SAM" id="MobiDB-lite"/>
    </source>
</evidence>
<dbReference type="PANTHER" id="PTHR30329:SF21">
    <property type="entry name" value="LIPOPROTEIN YIAD-RELATED"/>
    <property type="match status" value="1"/>
</dbReference>
<evidence type="ECO:0000256" key="1">
    <source>
        <dbReference type="PROSITE-ProRule" id="PRU00473"/>
    </source>
</evidence>
<evidence type="ECO:0000313" key="5">
    <source>
        <dbReference type="EMBL" id="RAK27016.1"/>
    </source>
</evidence>
<dbReference type="EMBL" id="QLMK01000011">
    <property type="protein sequence ID" value="RAK27016.1"/>
    <property type="molecule type" value="Genomic_DNA"/>
</dbReference>
<gene>
    <name evidence="5" type="ORF">C7374_11110</name>
</gene>
<dbReference type="Gene3D" id="3.30.1330.60">
    <property type="entry name" value="OmpA-like domain"/>
    <property type="match status" value="1"/>
</dbReference>
<feature type="signal peptide" evidence="3">
    <location>
        <begin position="1"/>
        <end position="27"/>
    </location>
</feature>
<feature type="chain" id="PRO_5017050310" evidence="3">
    <location>
        <begin position="28"/>
        <end position="669"/>
    </location>
</feature>
<dbReference type="CDD" id="cd07185">
    <property type="entry name" value="OmpA_C-like"/>
    <property type="match status" value="1"/>
</dbReference>
<feature type="region of interest" description="Disordered" evidence="2">
    <location>
        <begin position="37"/>
        <end position="332"/>
    </location>
</feature>
<organism evidence="5 6">
    <name type="scientific">Falsochrobactrum ovis</name>
    <dbReference type="NCBI Taxonomy" id="1293442"/>
    <lineage>
        <taxon>Bacteria</taxon>
        <taxon>Pseudomonadati</taxon>
        <taxon>Pseudomonadota</taxon>
        <taxon>Alphaproteobacteria</taxon>
        <taxon>Hyphomicrobiales</taxon>
        <taxon>Brucellaceae</taxon>
        <taxon>Falsochrobactrum</taxon>
    </lineage>
</organism>
<keyword evidence="1" id="KW-0472">Membrane</keyword>
<feature type="compositionally biased region" description="Polar residues" evidence="2">
    <location>
        <begin position="55"/>
        <end position="64"/>
    </location>
</feature>
<accession>A0A364JTA6</accession>
<dbReference type="AlphaFoldDB" id="A0A364JTA6"/>
<feature type="compositionally biased region" description="Basic and acidic residues" evidence="2">
    <location>
        <begin position="299"/>
        <end position="309"/>
    </location>
</feature>
<evidence type="ECO:0000313" key="6">
    <source>
        <dbReference type="Proteomes" id="UP000249453"/>
    </source>
</evidence>
<keyword evidence="3" id="KW-0732">Signal</keyword>
<feature type="compositionally biased region" description="Polar residues" evidence="2">
    <location>
        <begin position="226"/>
        <end position="235"/>
    </location>
</feature>
<reference evidence="5 6" key="1">
    <citation type="submission" date="2018-06" db="EMBL/GenBank/DDBJ databases">
        <title>Genomic Encyclopedia of Type Strains, Phase IV (KMG-IV): sequencing the most valuable type-strain genomes for metagenomic binning, comparative biology and taxonomic classification.</title>
        <authorList>
            <person name="Goeker M."/>
        </authorList>
    </citation>
    <scope>NUCLEOTIDE SEQUENCE [LARGE SCALE GENOMIC DNA]</scope>
    <source>
        <strain evidence="5 6">DSM 26720</strain>
    </source>
</reference>
<dbReference type="SUPFAM" id="SSF103088">
    <property type="entry name" value="OmpA-like"/>
    <property type="match status" value="1"/>
</dbReference>
<evidence type="ECO:0000259" key="4">
    <source>
        <dbReference type="PROSITE" id="PS51123"/>
    </source>
</evidence>
<dbReference type="PANTHER" id="PTHR30329">
    <property type="entry name" value="STATOR ELEMENT OF FLAGELLAR MOTOR COMPLEX"/>
    <property type="match status" value="1"/>
</dbReference>
<dbReference type="GO" id="GO:0016020">
    <property type="term" value="C:membrane"/>
    <property type="evidence" value="ECO:0007669"/>
    <property type="project" value="UniProtKB-UniRule"/>
</dbReference>
<dbReference type="InterPro" id="IPR036737">
    <property type="entry name" value="OmpA-like_sf"/>
</dbReference>
<dbReference type="RefSeq" id="WP_111575833.1">
    <property type="nucleotide sequence ID" value="NZ_JBHEEY010000011.1"/>
</dbReference>
<sequence length="669" mass="75315">MSLRSRLLATVALPVFSVALWSQATEAEEITTPIILAQEDAAPANREPLPPEQPPVQSDANEIQRQADEQMKAAEEERKRQERELEEEAQKAREQAQAEQKAAEEEAARQAEAQRKATEKEAERQAQELEAEAKKAKQQTEQDQKAVEEEAQRQAEEQKKAAEQENQRQLEEQKAIEDQAKKEAERSQREIEKSAEPERVPASPADEVPPEPAKPDAREQVAPPSDATNQPQNSAPALKEQPAGKQQPRDPIQPEQEPKPNAIEAPAETDEDVVLPVDNGAAILDSNKDAENMGAEQSDAPRRKEHVEQSDTEENSVLPKDDAAAQSSVRQEIPEDLPSAIKANLSQEGRRIEEAPAFAVPETTNIINNTVVNNKTVNNTDNRHENIRVVERLDHRVVLDVGNRSVVRNDARPRLRRNAQDSFYEELPHGRLRETIIRPGGYRVVTLYDRYGDVLQRSRIDRDGDEYLLLYAPEYEHNPRGSFIDVGYDLPPMRLSIPASEYMIDVSDEPDADLYEFFTQPPVEPVERLYTLEEVRHSARLRDKMRRVDLDTIEFATGSAEVSLSQAKTLRKVADAIQKALEKDPGETFLIEGHTDAVGSDRSNLVLSDQRAESVAILLSDVYDVPAENLVTQGYGERYLKIKTQAAEQENRRVTIRRITPLVRPVAQR</sequence>
<evidence type="ECO:0000256" key="3">
    <source>
        <dbReference type="SAM" id="SignalP"/>
    </source>
</evidence>
<protein>
    <submittedName>
        <fullName evidence="5">Outer membrane protein OmpA-like peptidoglycan-associated protein</fullName>
    </submittedName>
</protein>
<name>A0A364JTA6_9HYPH</name>
<dbReference type="PROSITE" id="PS51123">
    <property type="entry name" value="OMPA_2"/>
    <property type="match status" value="1"/>
</dbReference>
<feature type="domain" description="OmpA-like" evidence="4">
    <location>
        <begin position="542"/>
        <end position="662"/>
    </location>
</feature>